<accession>A0A151WEI8</accession>
<dbReference type="AlphaFoldDB" id="A0A151WEI8"/>
<reference evidence="1 2" key="1">
    <citation type="submission" date="2015-09" db="EMBL/GenBank/DDBJ databases">
        <title>Trachymyrmex zeteki WGS genome.</title>
        <authorList>
            <person name="Nygaard S."/>
            <person name="Hu H."/>
            <person name="Boomsma J."/>
            <person name="Zhang G."/>
        </authorList>
    </citation>
    <scope>NUCLEOTIDE SEQUENCE [LARGE SCALE GENOMIC DNA]</scope>
    <source>
        <strain evidence="1">Tzet28-1</strain>
        <tissue evidence="1">Whole body</tissue>
    </source>
</reference>
<organism evidence="1 2">
    <name type="scientific">Mycetomoellerius zeteki</name>
    <dbReference type="NCBI Taxonomy" id="64791"/>
    <lineage>
        <taxon>Eukaryota</taxon>
        <taxon>Metazoa</taxon>
        <taxon>Ecdysozoa</taxon>
        <taxon>Arthropoda</taxon>
        <taxon>Hexapoda</taxon>
        <taxon>Insecta</taxon>
        <taxon>Pterygota</taxon>
        <taxon>Neoptera</taxon>
        <taxon>Endopterygota</taxon>
        <taxon>Hymenoptera</taxon>
        <taxon>Apocrita</taxon>
        <taxon>Aculeata</taxon>
        <taxon>Formicoidea</taxon>
        <taxon>Formicidae</taxon>
        <taxon>Myrmicinae</taxon>
        <taxon>Mycetomoellerius</taxon>
    </lineage>
</organism>
<dbReference type="Proteomes" id="UP000075809">
    <property type="component" value="Unassembled WGS sequence"/>
</dbReference>
<evidence type="ECO:0000313" key="1">
    <source>
        <dbReference type="EMBL" id="KYQ46191.1"/>
    </source>
</evidence>
<name>A0A151WEI8_9HYME</name>
<proteinExistence type="predicted"/>
<keyword evidence="2" id="KW-1185">Reference proteome</keyword>
<sequence length="256" mass="28999">MGPKSTGAAPLKCDNFDELDELFGNKPNVIPVAIASSSGNVAQEFSDVKDSEKKQRKIASAISLSDLKMILEEKEKAKKRSLIPINCKALCVVLNLAFAGGTEDVVRHIVVDIVDRLSKLTLPNRPMEQREIPCCTIIRKSLERILVRYERIPSNLSMVVFPDRTQPTYTRAALGLLGGLYTPIDAEKCWNYLKDCYRKARNLFKKQQDVTQRSGAAKTEIIKPSFRYYNVMMFLNDTLEYIDSKKNNTSLVKKFR</sequence>
<dbReference type="EMBL" id="KQ983242">
    <property type="protein sequence ID" value="KYQ46191.1"/>
    <property type="molecule type" value="Genomic_DNA"/>
</dbReference>
<protein>
    <submittedName>
        <fullName evidence="1">Uncharacterized protein</fullName>
    </submittedName>
</protein>
<gene>
    <name evidence="1" type="ORF">ALC60_14813</name>
</gene>
<evidence type="ECO:0000313" key="2">
    <source>
        <dbReference type="Proteomes" id="UP000075809"/>
    </source>
</evidence>